<evidence type="ECO:0000259" key="1">
    <source>
        <dbReference type="Pfam" id="PF17919"/>
    </source>
</evidence>
<dbReference type="Proteomes" id="UP000288805">
    <property type="component" value="Unassembled WGS sequence"/>
</dbReference>
<dbReference type="Gene3D" id="3.10.10.10">
    <property type="entry name" value="HIV Type 1 Reverse Transcriptase, subunit A, domain 1"/>
    <property type="match status" value="1"/>
</dbReference>
<dbReference type="EMBL" id="QGNW01000309">
    <property type="protein sequence ID" value="RVW77689.1"/>
    <property type="molecule type" value="Genomic_DNA"/>
</dbReference>
<dbReference type="SUPFAM" id="SSF56672">
    <property type="entry name" value="DNA/RNA polymerases"/>
    <property type="match status" value="1"/>
</dbReference>
<dbReference type="CDD" id="cd01647">
    <property type="entry name" value="RT_LTR"/>
    <property type="match status" value="1"/>
</dbReference>
<gene>
    <name evidence="2" type="primary">Tf2-2_61</name>
    <name evidence="2" type="ORF">CK203_053420</name>
</gene>
<dbReference type="Gene3D" id="3.30.70.270">
    <property type="match status" value="1"/>
</dbReference>
<protein>
    <submittedName>
        <fullName evidence="2">Transposon Tf2-2 polyprotein</fullName>
    </submittedName>
</protein>
<organism evidence="2 3">
    <name type="scientific">Vitis vinifera</name>
    <name type="common">Grape</name>
    <dbReference type="NCBI Taxonomy" id="29760"/>
    <lineage>
        <taxon>Eukaryota</taxon>
        <taxon>Viridiplantae</taxon>
        <taxon>Streptophyta</taxon>
        <taxon>Embryophyta</taxon>
        <taxon>Tracheophyta</taxon>
        <taxon>Spermatophyta</taxon>
        <taxon>Magnoliopsida</taxon>
        <taxon>eudicotyledons</taxon>
        <taxon>Gunneridae</taxon>
        <taxon>Pentapetalae</taxon>
        <taxon>rosids</taxon>
        <taxon>Vitales</taxon>
        <taxon>Vitaceae</taxon>
        <taxon>Viteae</taxon>
        <taxon>Vitis</taxon>
    </lineage>
</organism>
<proteinExistence type="predicted"/>
<sequence length="277" mass="31883">MDSNIVPVKKKNGKIRVCVNFRDLNNACPKDDFPLPIIELMGDATTGATYQHDMQKIFDDMLHKNVECYVDDLVVKSRKREDHLQDLRMVFAGRCQPFNRLMKKDVLFVWDKACHNAFESIKNYLANPPILGAPIAGKPLIVYITAQKCSLGALLAQENEENKEKTLYYLSQTLMGLELNYSLIEKTCLALIFSTKKLRHYMQAYTIHLIAHTDPIKVIKGQHRLLGRSSYPCNMKNLDNFPDEEIFYVDVFSLWMMFFDRSTHYDGTGVDVVFVSP</sequence>
<accession>A0A438GZR2</accession>
<dbReference type="Pfam" id="PF17919">
    <property type="entry name" value="RT_RNaseH_2"/>
    <property type="match status" value="1"/>
</dbReference>
<name>A0A438GZR2_VITVI</name>
<feature type="domain" description="Reverse transcriptase/retrotransposon-derived protein RNase H-like" evidence="1">
    <location>
        <begin position="110"/>
        <end position="208"/>
    </location>
</feature>
<dbReference type="InterPro" id="IPR043502">
    <property type="entry name" value="DNA/RNA_pol_sf"/>
</dbReference>
<dbReference type="InterPro" id="IPR043128">
    <property type="entry name" value="Rev_trsase/Diguanyl_cyclase"/>
</dbReference>
<reference evidence="2 3" key="1">
    <citation type="journal article" date="2018" name="PLoS Genet.">
        <title>Population sequencing reveals clonal diversity and ancestral inbreeding in the grapevine cultivar Chardonnay.</title>
        <authorList>
            <person name="Roach M.J."/>
            <person name="Johnson D.L."/>
            <person name="Bohlmann J."/>
            <person name="van Vuuren H.J."/>
            <person name="Jones S.J."/>
            <person name="Pretorius I.S."/>
            <person name="Schmidt S.A."/>
            <person name="Borneman A.R."/>
        </authorList>
    </citation>
    <scope>NUCLEOTIDE SEQUENCE [LARGE SCALE GENOMIC DNA]</scope>
    <source>
        <strain evidence="3">cv. Chardonnay</strain>
        <tissue evidence="2">Leaf</tissue>
    </source>
</reference>
<evidence type="ECO:0000313" key="3">
    <source>
        <dbReference type="Proteomes" id="UP000288805"/>
    </source>
</evidence>
<dbReference type="AlphaFoldDB" id="A0A438GZR2"/>
<dbReference type="InterPro" id="IPR041577">
    <property type="entry name" value="RT_RNaseH_2"/>
</dbReference>
<dbReference type="PANTHER" id="PTHR48475">
    <property type="entry name" value="RIBONUCLEASE H"/>
    <property type="match status" value="1"/>
</dbReference>
<dbReference type="PANTHER" id="PTHR48475:SF1">
    <property type="entry name" value="RNASE H TYPE-1 DOMAIN-CONTAINING PROTEIN"/>
    <property type="match status" value="1"/>
</dbReference>
<evidence type="ECO:0000313" key="2">
    <source>
        <dbReference type="EMBL" id="RVW77689.1"/>
    </source>
</evidence>
<comment type="caution">
    <text evidence="2">The sequence shown here is derived from an EMBL/GenBank/DDBJ whole genome shotgun (WGS) entry which is preliminary data.</text>
</comment>